<protein>
    <submittedName>
        <fullName evidence="9">Nitrate ABC transporter permease</fullName>
    </submittedName>
</protein>
<keyword evidence="10" id="KW-1185">Reference proteome</keyword>
<feature type="domain" description="ABC transmembrane type-1" evidence="8">
    <location>
        <begin position="69"/>
        <end position="253"/>
    </location>
</feature>
<gene>
    <name evidence="9" type="primary">ssuC_1</name>
    <name evidence="9" type="ORF">Psi01_08410</name>
</gene>
<evidence type="ECO:0000256" key="4">
    <source>
        <dbReference type="ARBA" id="ARBA00022692"/>
    </source>
</evidence>
<dbReference type="Gene3D" id="1.10.3720.10">
    <property type="entry name" value="MetI-like"/>
    <property type="match status" value="1"/>
</dbReference>
<keyword evidence="2 7" id="KW-0813">Transport</keyword>
<proteinExistence type="inferred from homology"/>
<dbReference type="PROSITE" id="PS50928">
    <property type="entry name" value="ABC_TM1"/>
    <property type="match status" value="1"/>
</dbReference>
<dbReference type="InterPro" id="IPR000515">
    <property type="entry name" value="MetI-like"/>
</dbReference>
<dbReference type="EMBL" id="BOOJ01000009">
    <property type="protein sequence ID" value="GIH90211.1"/>
    <property type="molecule type" value="Genomic_DNA"/>
</dbReference>
<organism evidence="9 10">
    <name type="scientific">Planobispora siamensis</name>
    <dbReference type="NCBI Taxonomy" id="936338"/>
    <lineage>
        <taxon>Bacteria</taxon>
        <taxon>Bacillati</taxon>
        <taxon>Actinomycetota</taxon>
        <taxon>Actinomycetes</taxon>
        <taxon>Streptosporangiales</taxon>
        <taxon>Streptosporangiaceae</taxon>
        <taxon>Planobispora</taxon>
    </lineage>
</organism>
<keyword evidence="6 7" id="KW-0472">Membrane</keyword>
<dbReference type="RefSeq" id="WP_239127061.1">
    <property type="nucleotide sequence ID" value="NZ_BOOJ01000009.1"/>
</dbReference>
<dbReference type="AlphaFoldDB" id="A0A8J3WJV6"/>
<evidence type="ECO:0000256" key="7">
    <source>
        <dbReference type="RuleBase" id="RU363032"/>
    </source>
</evidence>
<evidence type="ECO:0000313" key="9">
    <source>
        <dbReference type="EMBL" id="GIH90211.1"/>
    </source>
</evidence>
<evidence type="ECO:0000313" key="10">
    <source>
        <dbReference type="Proteomes" id="UP000619788"/>
    </source>
</evidence>
<feature type="transmembrane region" description="Helical" evidence="7">
    <location>
        <begin position="76"/>
        <end position="95"/>
    </location>
</feature>
<comment type="caution">
    <text evidence="9">The sequence shown here is derived from an EMBL/GenBank/DDBJ whole genome shotgun (WGS) entry which is preliminary data.</text>
</comment>
<keyword evidence="4 7" id="KW-0812">Transmembrane</keyword>
<evidence type="ECO:0000259" key="8">
    <source>
        <dbReference type="PROSITE" id="PS50928"/>
    </source>
</evidence>
<dbReference type="Proteomes" id="UP000619788">
    <property type="component" value="Unassembled WGS sequence"/>
</dbReference>
<feature type="transmembrane region" description="Helical" evidence="7">
    <location>
        <begin position="230"/>
        <end position="252"/>
    </location>
</feature>
<dbReference type="SUPFAM" id="SSF161098">
    <property type="entry name" value="MetI-like"/>
    <property type="match status" value="1"/>
</dbReference>
<dbReference type="CDD" id="cd06261">
    <property type="entry name" value="TM_PBP2"/>
    <property type="match status" value="1"/>
</dbReference>
<dbReference type="InterPro" id="IPR035906">
    <property type="entry name" value="MetI-like_sf"/>
</dbReference>
<dbReference type="PANTHER" id="PTHR30151">
    <property type="entry name" value="ALKANE SULFONATE ABC TRANSPORTER-RELATED, MEMBRANE SUBUNIT"/>
    <property type="match status" value="1"/>
</dbReference>
<accession>A0A8J3WJV6</accession>
<name>A0A8J3WJV6_9ACTN</name>
<reference evidence="9 10" key="1">
    <citation type="submission" date="2021-01" db="EMBL/GenBank/DDBJ databases">
        <title>Whole genome shotgun sequence of Planobispora siamensis NBRC 107568.</title>
        <authorList>
            <person name="Komaki H."/>
            <person name="Tamura T."/>
        </authorList>
    </citation>
    <scope>NUCLEOTIDE SEQUENCE [LARGE SCALE GENOMIC DNA]</scope>
    <source>
        <strain evidence="9 10">NBRC 107568</strain>
    </source>
</reference>
<dbReference type="PANTHER" id="PTHR30151:SF0">
    <property type="entry name" value="ABC TRANSPORTER PERMEASE PROTEIN MJ0413-RELATED"/>
    <property type="match status" value="1"/>
</dbReference>
<keyword evidence="5 7" id="KW-1133">Transmembrane helix</keyword>
<sequence>MTAAAMRFLRVAGRLWLVPVVLVAWEVATRTAEDIFFPPPTVIASRMHELWFSGPAQHLWLTEGALENIPTSLGRIFSGWLLAGVIGIALGIMLGRSERFSQFVDPIIQFGRAIPPPALLPLFLALFAIGTQMQVATIVFGIIWPILLNASDGARHVDRLHLETASAFGFSRGQRLMRVILPSAMPKIFAGLRLSLSLALILMVISELVGSTNGIGFQLLDAQRSYDYPGVWGSIVLLGVLGYVLNTAFLAAERRILSWHRTANQTT</sequence>
<evidence type="ECO:0000256" key="1">
    <source>
        <dbReference type="ARBA" id="ARBA00004651"/>
    </source>
</evidence>
<dbReference type="GO" id="GO:0005886">
    <property type="term" value="C:plasma membrane"/>
    <property type="evidence" value="ECO:0007669"/>
    <property type="project" value="UniProtKB-SubCell"/>
</dbReference>
<evidence type="ECO:0000256" key="5">
    <source>
        <dbReference type="ARBA" id="ARBA00022989"/>
    </source>
</evidence>
<feature type="transmembrane region" description="Helical" evidence="7">
    <location>
        <begin position="188"/>
        <end position="210"/>
    </location>
</feature>
<dbReference type="Pfam" id="PF00528">
    <property type="entry name" value="BPD_transp_1"/>
    <property type="match status" value="1"/>
</dbReference>
<feature type="transmembrane region" description="Helical" evidence="7">
    <location>
        <begin position="135"/>
        <end position="151"/>
    </location>
</feature>
<comment type="similarity">
    <text evidence="7">Belongs to the binding-protein-dependent transport system permease family.</text>
</comment>
<keyword evidence="3" id="KW-1003">Cell membrane</keyword>
<evidence type="ECO:0000256" key="3">
    <source>
        <dbReference type="ARBA" id="ARBA00022475"/>
    </source>
</evidence>
<evidence type="ECO:0000256" key="2">
    <source>
        <dbReference type="ARBA" id="ARBA00022448"/>
    </source>
</evidence>
<comment type="subcellular location">
    <subcellularLocation>
        <location evidence="1 7">Cell membrane</location>
        <topology evidence="1 7">Multi-pass membrane protein</topology>
    </subcellularLocation>
</comment>
<evidence type="ECO:0000256" key="6">
    <source>
        <dbReference type="ARBA" id="ARBA00023136"/>
    </source>
</evidence>
<dbReference type="GO" id="GO:0055085">
    <property type="term" value="P:transmembrane transport"/>
    <property type="evidence" value="ECO:0007669"/>
    <property type="project" value="InterPro"/>
</dbReference>